<accession>A0A1M5DY55</accession>
<organism evidence="2 3">
    <name type="scientific">Salegentibacter echinorum</name>
    <dbReference type="NCBI Taxonomy" id="1073325"/>
    <lineage>
        <taxon>Bacteria</taxon>
        <taxon>Pseudomonadati</taxon>
        <taxon>Bacteroidota</taxon>
        <taxon>Flavobacteriia</taxon>
        <taxon>Flavobacteriales</taxon>
        <taxon>Flavobacteriaceae</taxon>
        <taxon>Salegentibacter</taxon>
    </lineage>
</organism>
<keyword evidence="1" id="KW-0472">Membrane</keyword>
<keyword evidence="1" id="KW-1133">Transmembrane helix</keyword>
<evidence type="ECO:0000313" key="3">
    <source>
        <dbReference type="Proteomes" id="UP000183945"/>
    </source>
</evidence>
<dbReference type="STRING" id="1073325.SAMN05444483_102158"/>
<dbReference type="AlphaFoldDB" id="A0A1M5DY55"/>
<feature type="transmembrane region" description="Helical" evidence="1">
    <location>
        <begin position="78"/>
        <end position="96"/>
    </location>
</feature>
<dbReference type="Pfam" id="PF07332">
    <property type="entry name" value="Phage_holin_3_6"/>
    <property type="match status" value="1"/>
</dbReference>
<evidence type="ECO:0000256" key="1">
    <source>
        <dbReference type="SAM" id="Phobius"/>
    </source>
</evidence>
<reference evidence="3" key="1">
    <citation type="submission" date="2016-11" db="EMBL/GenBank/DDBJ databases">
        <authorList>
            <person name="Varghese N."/>
            <person name="Submissions S."/>
        </authorList>
    </citation>
    <scope>NUCLEOTIDE SEQUENCE [LARGE SCALE GENOMIC DNA]</scope>
    <source>
        <strain evidence="3">DSM 24579</strain>
    </source>
</reference>
<feature type="transmembrane region" description="Helical" evidence="1">
    <location>
        <begin position="39"/>
        <end position="72"/>
    </location>
</feature>
<protein>
    <submittedName>
        <fullName evidence="2">Putative Holin-X, holin superfamily III</fullName>
    </submittedName>
</protein>
<name>A0A1M5DY55_SALEC</name>
<dbReference type="EMBL" id="FQVT01000002">
    <property type="protein sequence ID" value="SHF71913.1"/>
    <property type="molecule type" value="Genomic_DNA"/>
</dbReference>
<proteinExistence type="predicted"/>
<keyword evidence="3" id="KW-1185">Reference proteome</keyword>
<dbReference type="RefSeq" id="WP_072877184.1">
    <property type="nucleotide sequence ID" value="NZ_FQVT01000002.1"/>
</dbReference>
<keyword evidence="1" id="KW-0812">Transmembrane</keyword>
<evidence type="ECO:0000313" key="2">
    <source>
        <dbReference type="EMBL" id="SHF71913.1"/>
    </source>
</evidence>
<sequence>MAFEKLSDSIEELNRHLKAYADSNAEYYKLKIFKQATKGLTAVILGVLMGLFLLFALIILSVAVAIAISNALDVPSAGYFIVGGFYVLLFILVLLFGKKPLQKFLLVKLSRKIFNK</sequence>
<dbReference type="OrthoDB" id="1144182at2"/>
<dbReference type="Proteomes" id="UP000183945">
    <property type="component" value="Unassembled WGS sequence"/>
</dbReference>
<dbReference type="InterPro" id="IPR009937">
    <property type="entry name" value="Phage_holin_3_6"/>
</dbReference>
<gene>
    <name evidence="2" type="ORF">SAMN05444483_102158</name>
</gene>